<accession>A0A9P5NNB5</accession>
<comment type="caution">
    <text evidence="2">The sequence shown here is derived from an EMBL/GenBank/DDBJ whole genome shotgun (WGS) entry which is preliminary data.</text>
</comment>
<feature type="signal peptide" evidence="1">
    <location>
        <begin position="1"/>
        <end position="20"/>
    </location>
</feature>
<evidence type="ECO:0000313" key="2">
    <source>
        <dbReference type="EMBL" id="KAF8902891.1"/>
    </source>
</evidence>
<evidence type="ECO:0000256" key="1">
    <source>
        <dbReference type="SAM" id="SignalP"/>
    </source>
</evidence>
<gene>
    <name evidence="2" type="ORF">CPB84DRAFT_816935</name>
</gene>
<reference evidence="2" key="1">
    <citation type="submission" date="2020-11" db="EMBL/GenBank/DDBJ databases">
        <authorList>
            <consortium name="DOE Joint Genome Institute"/>
            <person name="Ahrendt S."/>
            <person name="Riley R."/>
            <person name="Andreopoulos W."/>
            <person name="LaButti K."/>
            <person name="Pangilinan J."/>
            <person name="Ruiz-duenas F.J."/>
            <person name="Barrasa J.M."/>
            <person name="Sanchez-Garcia M."/>
            <person name="Camarero S."/>
            <person name="Miyauchi S."/>
            <person name="Serrano A."/>
            <person name="Linde D."/>
            <person name="Babiker R."/>
            <person name="Drula E."/>
            <person name="Ayuso-Fernandez I."/>
            <person name="Pacheco R."/>
            <person name="Padilla G."/>
            <person name="Ferreira P."/>
            <person name="Barriuso J."/>
            <person name="Kellner H."/>
            <person name="Castanera R."/>
            <person name="Alfaro M."/>
            <person name="Ramirez L."/>
            <person name="Pisabarro A.G."/>
            <person name="Kuo A."/>
            <person name="Tritt A."/>
            <person name="Lipzen A."/>
            <person name="He G."/>
            <person name="Yan M."/>
            <person name="Ng V."/>
            <person name="Cullen D."/>
            <person name="Martin F."/>
            <person name="Rosso M.-N."/>
            <person name="Henrissat B."/>
            <person name="Hibbett D."/>
            <person name="Martinez A.T."/>
            <person name="Grigoriev I.V."/>
        </authorList>
    </citation>
    <scope>NUCLEOTIDE SEQUENCE</scope>
    <source>
        <strain evidence="2">AH 44721</strain>
    </source>
</reference>
<dbReference type="EMBL" id="JADNYJ010000033">
    <property type="protein sequence ID" value="KAF8902891.1"/>
    <property type="molecule type" value="Genomic_DNA"/>
</dbReference>
<dbReference type="OrthoDB" id="2990733at2759"/>
<organism evidence="2 3">
    <name type="scientific">Gymnopilus junonius</name>
    <name type="common">Spectacular rustgill mushroom</name>
    <name type="synonym">Gymnopilus spectabilis subsp. junonius</name>
    <dbReference type="NCBI Taxonomy" id="109634"/>
    <lineage>
        <taxon>Eukaryota</taxon>
        <taxon>Fungi</taxon>
        <taxon>Dikarya</taxon>
        <taxon>Basidiomycota</taxon>
        <taxon>Agaricomycotina</taxon>
        <taxon>Agaricomycetes</taxon>
        <taxon>Agaricomycetidae</taxon>
        <taxon>Agaricales</taxon>
        <taxon>Agaricineae</taxon>
        <taxon>Hymenogastraceae</taxon>
        <taxon>Gymnopilus</taxon>
    </lineage>
</organism>
<sequence length="159" mass="17105">MKFYTAIGLAVSAFSTGAAAITCAVCPSSIVFEGLTRTLTTTREDTGNTIQCAYNTPATSGFSPACLYAVQRRRGTHLHEHKRSMPPVRHIDQQILGLLLNASTMSIILPDSGRNMLAQQLYGKPNYITTSKAMPLPAIAYLIFLKSCSVTMVLCTGGD</sequence>
<evidence type="ECO:0000313" key="3">
    <source>
        <dbReference type="Proteomes" id="UP000724874"/>
    </source>
</evidence>
<protein>
    <submittedName>
        <fullName evidence="2">Uncharacterized protein</fullName>
    </submittedName>
</protein>
<keyword evidence="1" id="KW-0732">Signal</keyword>
<dbReference type="Proteomes" id="UP000724874">
    <property type="component" value="Unassembled WGS sequence"/>
</dbReference>
<dbReference type="AlphaFoldDB" id="A0A9P5NNB5"/>
<proteinExistence type="predicted"/>
<name>A0A9P5NNB5_GYMJU</name>
<keyword evidence="3" id="KW-1185">Reference proteome</keyword>
<feature type="chain" id="PRO_5040205012" evidence="1">
    <location>
        <begin position="21"/>
        <end position="159"/>
    </location>
</feature>